<dbReference type="EMBL" id="LCRM01000013">
    <property type="protein sequence ID" value="KKW36792.1"/>
    <property type="molecule type" value="Genomic_DNA"/>
</dbReference>
<accession>A0A0G2A7B5</accession>
<comment type="caution">
    <text evidence="1">The sequence shown here is derived from an EMBL/GenBank/DDBJ whole genome shotgun (WGS) entry which is preliminary data.</text>
</comment>
<evidence type="ECO:0000313" key="2">
    <source>
        <dbReference type="Proteomes" id="UP000034290"/>
    </source>
</evidence>
<evidence type="ECO:0008006" key="3">
    <source>
        <dbReference type="Google" id="ProtNLM"/>
    </source>
</evidence>
<protein>
    <recommendedName>
        <fullName evidence="3">VWFA domain-containing protein</fullName>
    </recommendedName>
</protein>
<name>A0A0G2A7B5_9BACT</name>
<proteinExistence type="predicted"/>
<dbReference type="Gene3D" id="3.40.50.410">
    <property type="entry name" value="von Willebrand factor, type A domain"/>
    <property type="match status" value="1"/>
</dbReference>
<organism evidence="1 2">
    <name type="scientific">Candidatus Giovannonibacteria bacterium GW2011_GWA2_53_7</name>
    <dbReference type="NCBI Taxonomy" id="1618650"/>
    <lineage>
        <taxon>Bacteria</taxon>
        <taxon>Candidatus Giovannoniibacteriota</taxon>
    </lineage>
</organism>
<reference evidence="1 2" key="1">
    <citation type="journal article" date="2015" name="Nature">
        <title>rRNA introns, odd ribosomes, and small enigmatic genomes across a large radiation of phyla.</title>
        <authorList>
            <person name="Brown C.T."/>
            <person name="Hug L.A."/>
            <person name="Thomas B.C."/>
            <person name="Sharon I."/>
            <person name="Castelle C.J."/>
            <person name="Singh A."/>
            <person name="Wilkins M.J."/>
            <person name="Williams K.H."/>
            <person name="Banfield J.F."/>
        </authorList>
    </citation>
    <scope>NUCLEOTIDE SEQUENCE [LARGE SCALE GENOMIC DNA]</scope>
</reference>
<dbReference type="Proteomes" id="UP000034290">
    <property type="component" value="Unassembled WGS sequence"/>
</dbReference>
<dbReference type="InterPro" id="IPR036465">
    <property type="entry name" value="vWFA_dom_sf"/>
</dbReference>
<dbReference type="SUPFAM" id="SSF53300">
    <property type="entry name" value="vWA-like"/>
    <property type="match status" value="1"/>
</dbReference>
<feature type="non-terminal residue" evidence="1">
    <location>
        <position position="56"/>
    </location>
</feature>
<evidence type="ECO:0000313" key="1">
    <source>
        <dbReference type="EMBL" id="KKW36792.1"/>
    </source>
</evidence>
<sequence length="56" mass="6087">MQTAISTLLTPTDNTPTADGLDWAYNLMEARVNDPVTAGRKHIVVLLTDGEHSGFM</sequence>
<dbReference type="AlphaFoldDB" id="A0A0G2A7B5"/>
<gene>
    <name evidence="1" type="ORF">UY81_C0013G0005</name>
</gene>